<dbReference type="PANTHER" id="PTHR15682">
    <property type="entry name" value="UNHEALTHY RIBOSOME BIOGENESIS PROTEIN 2 HOMOLOG"/>
    <property type="match status" value="1"/>
</dbReference>
<dbReference type="InterPro" id="IPR018849">
    <property type="entry name" value="Urb2/Npa2_C"/>
</dbReference>
<comment type="caution">
    <text evidence="2">The sequence shown here is derived from an EMBL/GenBank/DDBJ whole genome shotgun (WGS) entry which is preliminary data.</text>
</comment>
<name>A0ABP9Y3Q3_9FUNG</name>
<proteinExistence type="predicted"/>
<keyword evidence="3" id="KW-1185">Reference proteome</keyword>
<gene>
    <name evidence="2" type="ORF">HPULCUR_006899</name>
</gene>
<protein>
    <recommendedName>
        <fullName evidence="1">Nucleolar 27S pre-rRNA processing Urb2/Npa2 C-terminal domain-containing protein</fullName>
    </recommendedName>
</protein>
<dbReference type="PANTHER" id="PTHR15682:SF2">
    <property type="entry name" value="UNHEALTHY RIBOSOME BIOGENESIS PROTEIN 2 HOMOLOG"/>
    <property type="match status" value="1"/>
</dbReference>
<organism evidence="2 3">
    <name type="scientific">Helicostylum pulchrum</name>
    <dbReference type="NCBI Taxonomy" id="562976"/>
    <lineage>
        <taxon>Eukaryota</taxon>
        <taxon>Fungi</taxon>
        <taxon>Fungi incertae sedis</taxon>
        <taxon>Mucoromycota</taxon>
        <taxon>Mucoromycotina</taxon>
        <taxon>Mucoromycetes</taxon>
        <taxon>Mucorales</taxon>
        <taxon>Mucorineae</taxon>
        <taxon>Mucoraceae</taxon>
        <taxon>Helicostylum</taxon>
    </lineage>
</organism>
<reference evidence="2 3" key="1">
    <citation type="submission" date="2024-04" db="EMBL/GenBank/DDBJ databases">
        <title>genome sequences of Mucor flavus KT1a and Helicostylum pulchrum KT1b strains isolation_sourced from the surface of a dry-aged beef.</title>
        <authorList>
            <person name="Toyotome T."/>
            <person name="Hosono M."/>
            <person name="Torimaru M."/>
            <person name="Fukuda K."/>
            <person name="Mikami N."/>
        </authorList>
    </citation>
    <scope>NUCLEOTIDE SEQUENCE [LARGE SCALE GENOMIC DNA]</scope>
    <source>
        <strain evidence="2 3">KT1b</strain>
    </source>
</reference>
<evidence type="ECO:0000259" key="1">
    <source>
        <dbReference type="Pfam" id="PF10441"/>
    </source>
</evidence>
<dbReference type="EMBL" id="BAABUJ010000019">
    <property type="protein sequence ID" value="GAA5801453.1"/>
    <property type="molecule type" value="Genomic_DNA"/>
</dbReference>
<accession>A0ABP9Y3Q3</accession>
<evidence type="ECO:0000313" key="3">
    <source>
        <dbReference type="Proteomes" id="UP001476247"/>
    </source>
</evidence>
<dbReference type="Proteomes" id="UP001476247">
    <property type="component" value="Unassembled WGS sequence"/>
</dbReference>
<sequence>MSDLTSEKIAKALKGAGLSAKQRVEKANEAWKNDVIFFPNKDDFLLDWICSAFAKPNMKKLDDCCLLQLPYWTLLGDLLEHYKEKARLDSKRSVPTIHVNLVSTVSTLLQQLYKNETSSTDKMEFLAAAYRCLQMLFSDSFSLSYRPAFEHVSSAVDQVLTCLGTQINTCSKDQENTNEFEVLHQLSLTAKVLLKKFDSQLVMAANQKKIFSSIVEKSLIKLLSVRRRINLLKTSDDTATISQIITEIVCHALFHADTVLEFTSVLKDANSDTTSNANVKQTNYVVKLFETLESMVNNSKDTDQMLDALDITPVLFSAFLEAFRQKRNTSTSAMQDISRMAEFGLFVYLLKIITSIKENAVSAYLETICRLLKQLIQWNVYSARNDEIAKFQQVVLNTIADEIVSYLDDPKRYNQGLVLDVADTLLQIDFSLIESRIHSLWPIILNSEDSAQDSCLKFAKSVLNTYSASRQIDVYVEDLLKYIGQIESNSIYTMLKKPMFTREFTSDFSSHVSKSMPVAQALGIFETLQEKLISATVKSNQPVAKKQKKSNAATKQSNNNATAMMISVYFVEFTNALKLSQHQQRTFSEAIMSVFERFVKPSMTAWIESGTDVESTILPAMQVQSTLITVFFENYFSVITEQDRAWLAKSYIQIFQNNVKNNCLGSRIVVATSANIMLQHAYYTTLSGSISKEQTTDLVNTVIDFVTEKENKSSWYESSSWDGSALDLQDKNCVKLACWKLLSDEWFDSVIRYIDSARAENMASIIYMSLTHTAPTSSVSVQLLNKTLLRSANFYEAKCFKDCNIQTILNVFINLFKTKLLKTSSSQVSKVAADMISKMDISKSITVEQDSIKGLSNALKNSKDQMDEDVDATSTSNVEKISTLLKLLLLFPNEYYEKNERPQVLYLVTCIDIWASSCANADYLTRMKVCLMCRSLQLRFMQYFSVHSILGMDSGVLDWIISSTENWPTEANKNIESVQNSLEHITNKLDLSILRRVIMGAGAKSPDAHSMSYMQNALQQRVEGLDKDVSKNTLTKVINLLNAINSVLVNRKQADVDLTNIVYATEYISKISKYINSSLQDAKSEISIILEEVKVDEQSSFVDKHKSKFETIKHIFHITRLLQDYARIVGPSVDEVISAENLSKTLTDLASPFIQFLQSALLDSSQNNHVLNMTTEFIAAFCSILSRYQQVETTKRVLAAIWFVYTLVLKTGDQEAIETLSNAFGGWIQSLSKEQYVIVIDGFIEQSEQEANNRGDATKEQNHLVFLSLLSLLLKNCTDSEKGRLRKSIPTFVLKLSLIAGKTTCLQYLQQMLKLLIQLTVDQSYHFNDYDASLVLSCLLQVAHPTALERFQGQINREMAHEIFDDVCAVLSNFVSQHKDQIVYMLPPFVALIQSLLHCFKSTHVSLVSGTNAPTRKRKNNADQKTVKSGRTIPLLYQFAPLDDTSAQRFGRVLTTIPQKQHSSAKNAKSTQSLYKIISRHTPSVLIEYFTIQSNTTTSIVRPSTKSILTQALYDILDMCSDQDRTFILSCLDGPGKALFKSFYMNWKDTHKYTGQ</sequence>
<evidence type="ECO:0000313" key="2">
    <source>
        <dbReference type="EMBL" id="GAA5801453.1"/>
    </source>
</evidence>
<dbReference type="InterPro" id="IPR052609">
    <property type="entry name" value="Ribosome_Biogenesis_Reg"/>
</dbReference>
<dbReference type="Pfam" id="PF10441">
    <property type="entry name" value="Urb2"/>
    <property type="match status" value="1"/>
</dbReference>
<feature type="domain" description="Nucleolar 27S pre-rRNA processing Urb2/Npa2 C-terminal" evidence="1">
    <location>
        <begin position="1311"/>
        <end position="1556"/>
    </location>
</feature>